<sequence length="47" mass="5359">MSCASCGSPCKGRKCRDCELMDRFDDDHETLMADIDADLDEQEEDEE</sequence>
<evidence type="ECO:0000313" key="2">
    <source>
        <dbReference type="Proteomes" id="UP001596481"/>
    </source>
</evidence>
<comment type="caution">
    <text evidence="1">The sequence shown here is derived from an EMBL/GenBank/DDBJ whole genome shotgun (WGS) entry which is preliminary data.</text>
</comment>
<evidence type="ECO:0000313" key="1">
    <source>
        <dbReference type="EMBL" id="MFC7202829.1"/>
    </source>
</evidence>
<protein>
    <submittedName>
        <fullName evidence="1">Uncharacterized protein</fullName>
    </submittedName>
</protein>
<proteinExistence type="predicted"/>
<accession>A0ABD5ZCA4</accession>
<dbReference type="Proteomes" id="UP001596481">
    <property type="component" value="Unassembled WGS sequence"/>
</dbReference>
<dbReference type="AlphaFoldDB" id="A0ABD5ZCA4"/>
<dbReference type="EMBL" id="JBHTAA010000001">
    <property type="protein sequence ID" value="MFC7202829.1"/>
    <property type="molecule type" value="Genomic_DNA"/>
</dbReference>
<gene>
    <name evidence="1" type="ORF">ACFQJC_04830</name>
</gene>
<keyword evidence="2" id="KW-1185">Reference proteome</keyword>
<organism evidence="1 2">
    <name type="scientific">Haloferax namakaokahaiae</name>
    <dbReference type="NCBI Taxonomy" id="1748331"/>
    <lineage>
        <taxon>Archaea</taxon>
        <taxon>Methanobacteriati</taxon>
        <taxon>Methanobacteriota</taxon>
        <taxon>Stenosarchaea group</taxon>
        <taxon>Halobacteria</taxon>
        <taxon>Halobacteriales</taxon>
        <taxon>Haloferacaceae</taxon>
        <taxon>Haloferax</taxon>
    </lineage>
</organism>
<reference evidence="1 2" key="1">
    <citation type="journal article" date="2019" name="Int. J. Syst. Evol. Microbiol.">
        <title>The Global Catalogue of Microorganisms (GCM) 10K type strain sequencing project: providing services to taxonomists for standard genome sequencing and annotation.</title>
        <authorList>
            <consortium name="The Broad Institute Genomics Platform"/>
            <consortium name="The Broad Institute Genome Sequencing Center for Infectious Disease"/>
            <person name="Wu L."/>
            <person name="Ma J."/>
        </authorList>
    </citation>
    <scope>NUCLEOTIDE SEQUENCE [LARGE SCALE GENOMIC DNA]</scope>
    <source>
        <strain evidence="1 2">DSM 29988</strain>
    </source>
</reference>
<name>A0ABD5ZCA4_9EURY</name>
<dbReference type="RefSeq" id="WP_390222118.1">
    <property type="nucleotide sequence ID" value="NZ_JBHTAA010000001.1"/>
</dbReference>